<keyword evidence="3" id="KW-0202">Cytokine</keyword>
<evidence type="ECO:0000256" key="6">
    <source>
        <dbReference type="ARBA" id="ARBA00036735"/>
    </source>
</evidence>
<dbReference type="GeneID" id="83180247"/>
<evidence type="ECO:0000256" key="9">
    <source>
        <dbReference type="ARBA" id="ARBA00039086"/>
    </source>
</evidence>
<dbReference type="InterPro" id="IPR014347">
    <property type="entry name" value="Tautomerase/MIF_sf"/>
</dbReference>
<evidence type="ECO:0000256" key="5">
    <source>
        <dbReference type="ARBA" id="ARBA00023235"/>
    </source>
</evidence>
<comment type="caution">
    <text evidence="14">The sequence shown here is derived from an EMBL/GenBank/DDBJ whole genome shotgun (WGS) entry which is preliminary data.</text>
</comment>
<dbReference type="EC" id="5.3.3.12" evidence="8"/>
<evidence type="ECO:0000256" key="10">
    <source>
        <dbReference type="ARBA" id="ARBA00041631"/>
    </source>
</evidence>
<dbReference type="SUPFAM" id="SSF55331">
    <property type="entry name" value="Tautomerase/MIF"/>
    <property type="match status" value="1"/>
</dbReference>
<comment type="catalytic activity">
    <reaction evidence="6">
        <text>3-phenylpyruvate = enol-phenylpyruvate</text>
        <dbReference type="Rhea" id="RHEA:17097"/>
        <dbReference type="ChEBI" id="CHEBI:16815"/>
        <dbReference type="ChEBI" id="CHEBI:18005"/>
        <dbReference type="EC" id="5.3.2.1"/>
    </reaction>
</comment>
<organism evidence="14 15">
    <name type="scientific">Penicillium cinerascens</name>
    <dbReference type="NCBI Taxonomy" id="70096"/>
    <lineage>
        <taxon>Eukaryota</taxon>
        <taxon>Fungi</taxon>
        <taxon>Dikarya</taxon>
        <taxon>Ascomycota</taxon>
        <taxon>Pezizomycotina</taxon>
        <taxon>Eurotiomycetes</taxon>
        <taxon>Eurotiomycetidae</taxon>
        <taxon>Eurotiales</taxon>
        <taxon>Aspergillaceae</taxon>
        <taxon>Penicillium</taxon>
    </lineage>
</organism>
<keyword evidence="4" id="KW-0964">Secreted</keyword>
<evidence type="ECO:0000256" key="3">
    <source>
        <dbReference type="ARBA" id="ARBA00022514"/>
    </source>
</evidence>
<feature type="region of interest" description="Disordered" evidence="13">
    <location>
        <begin position="275"/>
        <end position="300"/>
    </location>
</feature>
<dbReference type="InterPro" id="IPR001398">
    <property type="entry name" value="Macrophage_inhib_fac"/>
</dbReference>
<evidence type="ECO:0000256" key="8">
    <source>
        <dbReference type="ARBA" id="ARBA00038932"/>
    </source>
</evidence>
<feature type="region of interest" description="Disordered" evidence="13">
    <location>
        <begin position="320"/>
        <end position="364"/>
    </location>
</feature>
<proteinExistence type="inferred from homology"/>
<dbReference type="Gene3D" id="3.30.429.10">
    <property type="entry name" value="Macrophage Migration Inhibitory Factor"/>
    <property type="match status" value="1"/>
</dbReference>
<keyword evidence="5" id="KW-0413">Isomerase</keyword>
<dbReference type="PANTHER" id="PTHR11954:SF6">
    <property type="entry name" value="MACROPHAGE MIGRATION INHIBITORY FACTOR"/>
    <property type="match status" value="1"/>
</dbReference>
<evidence type="ECO:0000256" key="13">
    <source>
        <dbReference type="SAM" id="MobiDB-lite"/>
    </source>
</evidence>
<comment type="catalytic activity">
    <reaction evidence="7">
        <text>L-dopachrome = 5,6-dihydroxyindole-2-carboxylate</text>
        <dbReference type="Rhea" id="RHEA:13041"/>
        <dbReference type="ChEBI" id="CHEBI:16875"/>
        <dbReference type="ChEBI" id="CHEBI:57509"/>
        <dbReference type="EC" id="5.3.3.12"/>
    </reaction>
</comment>
<protein>
    <recommendedName>
        <fullName evidence="12">L-dopachrome isomerase</fullName>
        <ecNumber evidence="9">5.3.2.1</ecNumber>
        <ecNumber evidence="8">5.3.3.12</ecNumber>
    </recommendedName>
    <alternativeName>
        <fullName evidence="10">L-dopachrome tautomerase</fullName>
    </alternativeName>
    <alternativeName>
        <fullName evidence="11">Phenylpyruvate tautomerase</fullName>
    </alternativeName>
</protein>
<dbReference type="Pfam" id="PF01187">
    <property type="entry name" value="MIF"/>
    <property type="match status" value="1"/>
</dbReference>
<reference evidence="14" key="2">
    <citation type="journal article" date="2023" name="IMA Fungus">
        <title>Comparative genomic study of the Penicillium genus elucidates a diverse pangenome and 15 lateral gene transfer events.</title>
        <authorList>
            <person name="Petersen C."/>
            <person name="Sorensen T."/>
            <person name="Nielsen M.R."/>
            <person name="Sondergaard T.E."/>
            <person name="Sorensen J.L."/>
            <person name="Fitzpatrick D.A."/>
            <person name="Frisvad J.C."/>
            <person name="Nielsen K.L."/>
        </authorList>
    </citation>
    <scope>NUCLEOTIDE SEQUENCE</scope>
    <source>
        <strain evidence="14">IBT 15544</strain>
    </source>
</reference>
<comment type="subcellular location">
    <subcellularLocation>
        <location evidence="1">Secreted</location>
    </subcellularLocation>
</comment>
<feature type="compositionally biased region" description="Basic residues" evidence="13">
    <location>
        <begin position="1"/>
        <end position="10"/>
    </location>
</feature>
<dbReference type="PANTHER" id="PTHR11954">
    <property type="entry name" value="D-DOPACHROME DECARBOXYLASE"/>
    <property type="match status" value="1"/>
</dbReference>
<evidence type="ECO:0000256" key="11">
    <source>
        <dbReference type="ARBA" id="ARBA00041912"/>
    </source>
</evidence>
<evidence type="ECO:0000256" key="1">
    <source>
        <dbReference type="ARBA" id="ARBA00004613"/>
    </source>
</evidence>
<evidence type="ECO:0000256" key="7">
    <source>
        <dbReference type="ARBA" id="ARBA00036823"/>
    </source>
</evidence>
<dbReference type="EMBL" id="JAPQKR010000012">
    <property type="protein sequence ID" value="KAJ5205005.1"/>
    <property type="molecule type" value="Genomic_DNA"/>
</dbReference>
<keyword evidence="15" id="KW-1185">Reference proteome</keyword>
<dbReference type="OrthoDB" id="255819at2759"/>
<dbReference type="RefSeq" id="XP_058309484.1">
    <property type="nucleotide sequence ID" value="XM_058452946.1"/>
</dbReference>
<sequence>MDSSKSKRPSLPRLETRITPPPRPATISLPLAPVILPETNLRRTETAPGLFTEVTKEENVVPIVRYILDPKKAFWVTEESVDEAPVAKKKTQYYEEVFGHRGSHISPSERVHQDSVVVAELKTNHKVKDEQSKLVEDILFRLSQVYQRPENSIMVTVQQETCVLFGSNNTLPSYLLTVYALPSLIAPVTNLRNTTLIQKVLEELLGIPPSLGVIIFIPIPEANLATNGMTVRSEITQLERSDQGDSPNLFKSISRSMSRRLKTSSGQSAPFALGSAVATASPSTRTPSEGPVSPRDREWGAIREHGIRKRLFRLLRENLKQEADEKEDKMKEDKEKQAEEGAKEKEAAKTKQTKDITETGNIDK</sequence>
<evidence type="ECO:0000313" key="14">
    <source>
        <dbReference type="EMBL" id="KAJ5205005.1"/>
    </source>
</evidence>
<feature type="compositionally biased region" description="Polar residues" evidence="13">
    <location>
        <begin position="278"/>
        <end position="287"/>
    </location>
</feature>
<dbReference type="AlphaFoldDB" id="A0A9W9MPC4"/>
<evidence type="ECO:0000256" key="2">
    <source>
        <dbReference type="ARBA" id="ARBA00005851"/>
    </source>
</evidence>
<dbReference type="GO" id="GO:0005576">
    <property type="term" value="C:extracellular region"/>
    <property type="evidence" value="ECO:0007669"/>
    <property type="project" value="UniProtKB-SubCell"/>
</dbReference>
<evidence type="ECO:0000256" key="4">
    <source>
        <dbReference type="ARBA" id="ARBA00022525"/>
    </source>
</evidence>
<gene>
    <name evidence="14" type="ORF">N7498_005884</name>
</gene>
<dbReference type="GO" id="GO:0004167">
    <property type="term" value="F:dopachrome isomerase activity"/>
    <property type="evidence" value="ECO:0007669"/>
    <property type="project" value="UniProtKB-EC"/>
</dbReference>
<dbReference type="GO" id="GO:0050178">
    <property type="term" value="F:phenylpyruvate tautomerase activity"/>
    <property type="evidence" value="ECO:0007669"/>
    <property type="project" value="UniProtKB-EC"/>
</dbReference>
<reference evidence="14" key="1">
    <citation type="submission" date="2022-12" db="EMBL/GenBank/DDBJ databases">
        <authorList>
            <person name="Petersen C."/>
        </authorList>
    </citation>
    <scope>NUCLEOTIDE SEQUENCE</scope>
    <source>
        <strain evidence="14">IBT 15544</strain>
    </source>
</reference>
<evidence type="ECO:0000256" key="12">
    <source>
        <dbReference type="ARBA" id="ARBA00042730"/>
    </source>
</evidence>
<accession>A0A9W9MPC4</accession>
<evidence type="ECO:0000313" key="15">
    <source>
        <dbReference type="Proteomes" id="UP001150904"/>
    </source>
</evidence>
<name>A0A9W9MPC4_9EURO</name>
<feature type="region of interest" description="Disordered" evidence="13">
    <location>
        <begin position="1"/>
        <end position="23"/>
    </location>
</feature>
<dbReference type="EC" id="5.3.2.1" evidence="9"/>
<comment type="similarity">
    <text evidence="2">Belongs to the MIF family.</text>
</comment>
<dbReference type="Proteomes" id="UP001150904">
    <property type="component" value="Unassembled WGS sequence"/>
</dbReference>